<evidence type="ECO:0000313" key="7">
    <source>
        <dbReference type="Proteomes" id="UP000243887"/>
    </source>
</evidence>
<sequence length="400" mass="45190">MKKIVFILIIYFTVLKANALSFTIQGKIEGLMPGDILTFEQISLPEYNSVLSFEVIVKEPNTFTYKGEHDNIGLYLMSYKPIGGKEPVVDRIGVEILIKEGVTLLTGTSNQIYYVHLEGGLYDNDLLQKIIQLDNSLGVKRGELFRLSNEAHIAEDFKKKQEYSDQISSFSTTHELDFEKLSNLYSAFYEKYPSSSHTVIKVLSSVNYAPFESSFSRYEKMNSEAQNSYFGKILKQKLDKNAALQPGKDAPDFHLTSLDGREISLTNCAGSYVLIYHWGLCPGSFLRENDLTTLHNKYKDNLIVIGITDNINLIKEQYDNSNSGEKIVGLDMKSVLESMLAHPWFDSDKTGSNEKFATDYALITLPYFVLISPDGKIIARDSHKAYFEAKAIIESEFGEL</sequence>
<dbReference type="InterPro" id="IPR000866">
    <property type="entry name" value="AhpC/TSA"/>
</dbReference>
<dbReference type="Pfam" id="PF00578">
    <property type="entry name" value="AhpC-TSA"/>
    <property type="match status" value="1"/>
</dbReference>
<dbReference type="RefSeq" id="WP_090680729.1">
    <property type="nucleotide sequence ID" value="NZ_FORU01000016.1"/>
</dbReference>
<dbReference type="InterPro" id="IPR050553">
    <property type="entry name" value="Thioredoxin_ResA/DsbE_sf"/>
</dbReference>
<dbReference type="GO" id="GO:0017004">
    <property type="term" value="P:cytochrome complex assembly"/>
    <property type="evidence" value="ECO:0007669"/>
    <property type="project" value="UniProtKB-KW"/>
</dbReference>
<organism evidence="6 7">
    <name type="scientific">Myroides guanonis</name>
    <dbReference type="NCBI Taxonomy" id="1150112"/>
    <lineage>
        <taxon>Bacteria</taxon>
        <taxon>Pseudomonadati</taxon>
        <taxon>Bacteroidota</taxon>
        <taxon>Flavobacteriia</taxon>
        <taxon>Flavobacteriales</taxon>
        <taxon>Flavobacteriaceae</taxon>
        <taxon>Myroides</taxon>
    </lineage>
</organism>
<keyword evidence="7" id="KW-1185">Reference proteome</keyword>
<keyword evidence="3" id="KW-1015">Disulfide bond</keyword>
<gene>
    <name evidence="6" type="ORF">SAMN04487893_1162</name>
</gene>
<dbReference type="GO" id="GO:0016491">
    <property type="term" value="F:oxidoreductase activity"/>
    <property type="evidence" value="ECO:0007669"/>
    <property type="project" value="InterPro"/>
</dbReference>
<protein>
    <submittedName>
        <fullName evidence="6">AhpC/TSA family protein</fullName>
    </submittedName>
</protein>
<dbReference type="Gene3D" id="3.40.30.10">
    <property type="entry name" value="Glutaredoxin"/>
    <property type="match status" value="1"/>
</dbReference>
<dbReference type="Proteomes" id="UP000243887">
    <property type="component" value="Unassembled WGS sequence"/>
</dbReference>
<dbReference type="PANTHER" id="PTHR42852:SF6">
    <property type="entry name" value="THIOL:DISULFIDE INTERCHANGE PROTEIN DSBE"/>
    <property type="match status" value="1"/>
</dbReference>
<reference evidence="7" key="1">
    <citation type="submission" date="2016-10" db="EMBL/GenBank/DDBJ databases">
        <authorList>
            <person name="Varghese N."/>
            <person name="Submissions S."/>
        </authorList>
    </citation>
    <scope>NUCLEOTIDE SEQUENCE [LARGE SCALE GENOMIC DNA]</scope>
    <source>
        <strain evidence="7">DSM 26542</strain>
    </source>
</reference>
<keyword evidence="2" id="KW-0201">Cytochrome c-type biogenesis</keyword>
<dbReference type="GO" id="GO:0030313">
    <property type="term" value="C:cell envelope"/>
    <property type="evidence" value="ECO:0007669"/>
    <property type="project" value="UniProtKB-SubCell"/>
</dbReference>
<evidence type="ECO:0000256" key="2">
    <source>
        <dbReference type="ARBA" id="ARBA00022748"/>
    </source>
</evidence>
<dbReference type="OrthoDB" id="9809746at2"/>
<evidence type="ECO:0000256" key="4">
    <source>
        <dbReference type="ARBA" id="ARBA00023284"/>
    </source>
</evidence>
<dbReference type="GO" id="GO:0016209">
    <property type="term" value="F:antioxidant activity"/>
    <property type="evidence" value="ECO:0007669"/>
    <property type="project" value="InterPro"/>
</dbReference>
<accession>A0A1I3U7M2</accession>
<dbReference type="InterPro" id="IPR036249">
    <property type="entry name" value="Thioredoxin-like_sf"/>
</dbReference>
<evidence type="ECO:0000256" key="3">
    <source>
        <dbReference type="ARBA" id="ARBA00023157"/>
    </source>
</evidence>
<feature type="domain" description="Alkyl hydroperoxide reductase subunit C/ Thiol specific antioxidant" evidence="5">
    <location>
        <begin position="246"/>
        <end position="312"/>
    </location>
</feature>
<proteinExistence type="predicted"/>
<dbReference type="PANTHER" id="PTHR42852">
    <property type="entry name" value="THIOL:DISULFIDE INTERCHANGE PROTEIN DSBE"/>
    <property type="match status" value="1"/>
</dbReference>
<keyword evidence="4" id="KW-0676">Redox-active center</keyword>
<evidence type="ECO:0000313" key="6">
    <source>
        <dbReference type="EMBL" id="SFJ77787.1"/>
    </source>
</evidence>
<dbReference type="EMBL" id="FORU01000016">
    <property type="protein sequence ID" value="SFJ77787.1"/>
    <property type="molecule type" value="Genomic_DNA"/>
</dbReference>
<evidence type="ECO:0000259" key="5">
    <source>
        <dbReference type="Pfam" id="PF00578"/>
    </source>
</evidence>
<name>A0A1I3U7M2_9FLAO</name>
<comment type="subcellular location">
    <subcellularLocation>
        <location evidence="1">Cell envelope</location>
    </subcellularLocation>
</comment>
<evidence type="ECO:0000256" key="1">
    <source>
        <dbReference type="ARBA" id="ARBA00004196"/>
    </source>
</evidence>
<dbReference type="SUPFAM" id="SSF52833">
    <property type="entry name" value="Thioredoxin-like"/>
    <property type="match status" value="1"/>
</dbReference>
<dbReference type="AlphaFoldDB" id="A0A1I3U7M2"/>